<dbReference type="Proteomes" id="UP000248349">
    <property type="component" value="Unassembled WGS sequence"/>
</dbReference>
<feature type="transmembrane region" description="Helical" evidence="1">
    <location>
        <begin position="47"/>
        <end position="67"/>
    </location>
</feature>
<name>A0A318ZN99_9EURO</name>
<dbReference type="AlphaFoldDB" id="A0A318ZN99"/>
<evidence type="ECO:0000313" key="2">
    <source>
        <dbReference type="EMBL" id="PYH47974.1"/>
    </source>
</evidence>
<keyword evidence="3" id="KW-1185">Reference proteome</keyword>
<dbReference type="EMBL" id="KZ821222">
    <property type="protein sequence ID" value="PYH47974.1"/>
    <property type="molecule type" value="Genomic_DNA"/>
</dbReference>
<keyword evidence="1" id="KW-1133">Transmembrane helix</keyword>
<dbReference type="GeneID" id="37078411"/>
<evidence type="ECO:0000313" key="3">
    <source>
        <dbReference type="Proteomes" id="UP000248349"/>
    </source>
</evidence>
<sequence>MLTVHTQQYTYGSSQTVGPLRAIVQCSHVKADRIASRSLPTEDGLCFFPGHPLVLILILCAALLLSAESNVVGSVTQNCTELSKPLKLFSYSDDVMANAYEDR</sequence>
<gene>
    <name evidence="2" type="ORF">BP01DRAFT_379892</name>
</gene>
<reference evidence="2 3" key="1">
    <citation type="submission" date="2016-12" db="EMBL/GenBank/DDBJ databases">
        <title>The genomes of Aspergillus section Nigri reveals drivers in fungal speciation.</title>
        <authorList>
            <consortium name="DOE Joint Genome Institute"/>
            <person name="Vesth T.C."/>
            <person name="Nybo J."/>
            <person name="Theobald S."/>
            <person name="Brandl J."/>
            <person name="Frisvad J.C."/>
            <person name="Nielsen K.F."/>
            <person name="Lyhne E.K."/>
            <person name="Kogle M.E."/>
            <person name="Kuo A."/>
            <person name="Riley R."/>
            <person name="Clum A."/>
            <person name="Nolan M."/>
            <person name="Lipzen A."/>
            <person name="Salamov A."/>
            <person name="Henrissat B."/>
            <person name="Wiebenga A."/>
            <person name="De Vries R.P."/>
            <person name="Grigoriev I.V."/>
            <person name="Mortensen U.H."/>
            <person name="Andersen M.R."/>
            <person name="Baker S.E."/>
        </authorList>
    </citation>
    <scope>NUCLEOTIDE SEQUENCE [LARGE SCALE GENOMIC DNA]</scope>
    <source>
        <strain evidence="2 3">JOP 1030-1</strain>
    </source>
</reference>
<keyword evidence="1" id="KW-0812">Transmembrane</keyword>
<proteinExistence type="predicted"/>
<evidence type="ECO:0000256" key="1">
    <source>
        <dbReference type="SAM" id="Phobius"/>
    </source>
</evidence>
<accession>A0A318ZN99</accession>
<keyword evidence="1" id="KW-0472">Membrane</keyword>
<organism evidence="2 3">
    <name type="scientific">Aspergillus saccharolyticus JOP 1030-1</name>
    <dbReference type="NCBI Taxonomy" id="1450539"/>
    <lineage>
        <taxon>Eukaryota</taxon>
        <taxon>Fungi</taxon>
        <taxon>Dikarya</taxon>
        <taxon>Ascomycota</taxon>
        <taxon>Pezizomycotina</taxon>
        <taxon>Eurotiomycetes</taxon>
        <taxon>Eurotiomycetidae</taxon>
        <taxon>Eurotiales</taxon>
        <taxon>Aspergillaceae</taxon>
        <taxon>Aspergillus</taxon>
        <taxon>Aspergillus subgen. Circumdati</taxon>
    </lineage>
</organism>
<dbReference type="RefSeq" id="XP_025433956.1">
    <property type="nucleotide sequence ID" value="XM_025577182.1"/>
</dbReference>
<protein>
    <submittedName>
        <fullName evidence="2">Uncharacterized protein</fullName>
    </submittedName>
</protein>